<feature type="binding site" description="axial binding residue" evidence="8">
    <location>
        <position position="548"/>
    </location>
    <ligand>
        <name>heme b</name>
        <dbReference type="ChEBI" id="CHEBI:60344"/>
    </ligand>
    <ligandPart>
        <name>Fe</name>
        <dbReference type="ChEBI" id="CHEBI:18248"/>
    </ligandPart>
</feature>
<dbReference type="GO" id="GO:0006979">
    <property type="term" value="P:response to oxidative stress"/>
    <property type="evidence" value="ECO:0007669"/>
    <property type="project" value="InterPro"/>
</dbReference>
<evidence type="ECO:0000313" key="12">
    <source>
        <dbReference type="RefSeq" id="XP_011297271.1"/>
    </source>
</evidence>
<evidence type="ECO:0000256" key="4">
    <source>
        <dbReference type="ARBA" id="ARBA00022617"/>
    </source>
</evidence>
<keyword evidence="5" id="KW-0732">Signal</keyword>
<dbReference type="InterPro" id="IPR037120">
    <property type="entry name" value="Haem_peroxidase_sf_animal"/>
</dbReference>
<dbReference type="GO" id="GO:0022412">
    <property type="term" value="P:cellular process involved in reproduction in multicellular organism"/>
    <property type="evidence" value="ECO:0007669"/>
    <property type="project" value="UniProtKB-ARBA"/>
</dbReference>
<evidence type="ECO:0000256" key="1">
    <source>
        <dbReference type="ARBA" id="ARBA00004613"/>
    </source>
</evidence>
<keyword evidence="10" id="KW-1133">Transmembrane helix</keyword>
<dbReference type="Gene3D" id="1.10.640.10">
    <property type="entry name" value="Haem peroxidase domain superfamily, animal type"/>
    <property type="match status" value="1"/>
</dbReference>
<dbReference type="KEGG" id="fas:105263016"/>
<feature type="transmembrane region" description="Helical" evidence="10">
    <location>
        <begin position="36"/>
        <end position="58"/>
    </location>
</feature>
<comment type="subcellular location">
    <subcellularLocation>
        <location evidence="1">Secreted</location>
    </subcellularLocation>
</comment>
<keyword evidence="8" id="KW-0479">Metal-binding</keyword>
<reference evidence="12" key="1">
    <citation type="submission" date="2025-08" db="UniProtKB">
        <authorList>
            <consortium name="RefSeq"/>
        </authorList>
    </citation>
    <scope>IDENTIFICATION</scope>
    <source>
        <strain evidence="12">USDA-PBARC FA_bdor</strain>
        <tissue evidence="12">Whole organism</tissue>
    </source>
</reference>
<dbReference type="InterPro" id="IPR019791">
    <property type="entry name" value="Haem_peroxidase_animal"/>
</dbReference>
<dbReference type="CTD" id="42681"/>
<dbReference type="PANTHER" id="PTHR11475:SF141">
    <property type="entry name" value="CARDINAL"/>
    <property type="match status" value="1"/>
</dbReference>
<keyword evidence="11" id="KW-1185">Reference proteome</keyword>
<evidence type="ECO:0000256" key="6">
    <source>
        <dbReference type="ARBA" id="ARBA00023002"/>
    </source>
</evidence>
<dbReference type="AlphaFoldDB" id="A0A9R1TV07"/>
<dbReference type="RefSeq" id="XP_011297271.1">
    <property type="nucleotide sequence ID" value="XM_011298969.1"/>
</dbReference>
<accession>A0A9R1TV07</accession>
<evidence type="ECO:0000256" key="9">
    <source>
        <dbReference type="SAM" id="MobiDB-lite"/>
    </source>
</evidence>
<dbReference type="GO" id="GO:0046872">
    <property type="term" value="F:metal ion binding"/>
    <property type="evidence" value="ECO:0007669"/>
    <property type="project" value="UniProtKB-KW"/>
</dbReference>
<evidence type="ECO:0000256" key="5">
    <source>
        <dbReference type="ARBA" id="ARBA00022729"/>
    </source>
</evidence>
<dbReference type="GO" id="GO:0005576">
    <property type="term" value="C:extracellular region"/>
    <property type="evidence" value="ECO:0007669"/>
    <property type="project" value="UniProtKB-SubCell"/>
</dbReference>
<dbReference type="GO" id="GO:0004601">
    <property type="term" value="F:peroxidase activity"/>
    <property type="evidence" value="ECO:0007669"/>
    <property type="project" value="UniProtKB-KW"/>
</dbReference>
<dbReference type="GeneID" id="105263016"/>
<protein>
    <submittedName>
        <fullName evidence="12">Peroxidase</fullName>
    </submittedName>
</protein>
<organism evidence="11 12">
    <name type="scientific">Fopius arisanus</name>
    <dbReference type="NCBI Taxonomy" id="64838"/>
    <lineage>
        <taxon>Eukaryota</taxon>
        <taxon>Metazoa</taxon>
        <taxon>Ecdysozoa</taxon>
        <taxon>Arthropoda</taxon>
        <taxon>Hexapoda</taxon>
        <taxon>Insecta</taxon>
        <taxon>Pterygota</taxon>
        <taxon>Neoptera</taxon>
        <taxon>Endopterygota</taxon>
        <taxon>Hymenoptera</taxon>
        <taxon>Apocrita</taxon>
        <taxon>Ichneumonoidea</taxon>
        <taxon>Braconidae</taxon>
        <taxon>Opiinae</taxon>
        <taxon>Fopius</taxon>
    </lineage>
</organism>
<dbReference type="InterPro" id="IPR010255">
    <property type="entry name" value="Haem_peroxidase_sf"/>
</dbReference>
<keyword evidence="2" id="KW-0964">Secreted</keyword>
<keyword evidence="3 12" id="KW-0575">Peroxidase</keyword>
<evidence type="ECO:0000256" key="7">
    <source>
        <dbReference type="ARBA" id="ARBA00023004"/>
    </source>
</evidence>
<evidence type="ECO:0000256" key="3">
    <source>
        <dbReference type="ARBA" id="ARBA00022559"/>
    </source>
</evidence>
<dbReference type="PRINTS" id="PR00457">
    <property type="entry name" value="ANPEROXIDASE"/>
</dbReference>
<keyword evidence="7 8" id="KW-0408">Iron</keyword>
<proteinExistence type="predicted"/>
<dbReference type="OrthoDB" id="823504at2759"/>
<dbReference type="GO" id="GO:0020037">
    <property type="term" value="F:heme binding"/>
    <property type="evidence" value="ECO:0007669"/>
    <property type="project" value="InterPro"/>
</dbReference>
<evidence type="ECO:0000256" key="2">
    <source>
        <dbReference type="ARBA" id="ARBA00022525"/>
    </source>
</evidence>
<evidence type="ECO:0000313" key="11">
    <source>
        <dbReference type="Proteomes" id="UP000694866"/>
    </source>
</evidence>
<dbReference type="Pfam" id="PF03098">
    <property type="entry name" value="An_peroxidase"/>
    <property type="match status" value="1"/>
</dbReference>
<keyword evidence="4 8" id="KW-0349">Heme</keyword>
<evidence type="ECO:0000256" key="8">
    <source>
        <dbReference type="PIRSR" id="PIRSR619791-2"/>
    </source>
</evidence>
<name>A0A9R1TV07_9HYME</name>
<feature type="region of interest" description="Disordered" evidence="9">
    <location>
        <begin position="96"/>
        <end position="117"/>
    </location>
</feature>
<dbReference type="Proteomes" id="UP000694866">
    <property type="component" value="Unplaced"/>
</dbReference>
<keyword evidence="10" id="KW-0472">Membrane</keyword>
<dbReference type="PROSITE" id="PS50292">
    <property type="entry name" value="PEROXIDASE_3"/>
    <property type="match status" value="1"/>
</dbReference>
<dbReference type="FunFam" id="1.10.640.10:FF:000003">
    <property type="entry name" value="chorion peroxidase"/>
    <property type="match status" value="1"/>
</dbReference>
<keyword evidence="10" id="KW-0812">Transmembrane</keyword>
<sequence>MPIITERTSLTRSSDPPTYVEYAGMMRARRSRVRQFQCCVCAILLSLLVMALIMSISYELSPRVLDPDETPNESPTAAPNLTTLLQLGSPLDAFLPRQSLDGNSPEPEEHPINHQSLTQEEWSGAVKIGKEAIVARLKANEVATSFMPGEMSPNIRHSYAVSTGPTAGRLALAGVGEVAASRHVESSRRAKGFPSAFGAYFDGKWSGVSTCVDNDESLKCDWTRKYRNINGTCNYPGNKGAAFTPFRRALPPAYFDGIDAPRSGASGRALPSPREISLRVHGPSPSSNPSFTVMLAVFGQFIDHDMTATANGRGKNDSTLACCPPSKGHPECFPVAIGPGDPAYDYAGKTCMEFVRSSPAAQCKIGPRQQLNQVTGFIDGSVIYGSDDVTASSLRSPKSGKLRMFKTPDGRFLLPLSTDPNDGCNRPRERSRGRYCFTSGDARANENLHLTTMHILWARQHNSIVDRLSKENPSWSDDKLYQEGRRIVGAQLQHITYNEFLPLVLGERDVALRGLRPLNGGTHRETESEAPEPTIANNFATSAFRFAHSLLPGLMKMTDAQNGTEDYIELHRMLFNPYSLYSRKGVESSVMSAASNNIQRTSPHVTSELTRHLFEDPLDRSEDKPRLPCGLDLVSLNIQRGRDHGLPGYTSWRKYCNLTRPQKFEDLEEIMDSETLREIERVYGEVDDVDLYTGALAEKTTGDGIVGPTFSCLIGDQFQRLQRGDRFWYENAQHPYPFTEEQLMEIRKTTLARLICDCSDSIDKIQPQVMRSVDASNPITSCNDIPMPNFTLWRETN</sequence>
<dbReference type="CDD" id="cd09823">
    <property type="entry name" value="peroxinectin_like"/>
    <property type="match status" value="1"/>
</dbReference>
<keyword evidence="6" id="KW-0560">Oxidoreductase</keyword>
<dbReference type="PANTHER" id="PTHR11475">
    <property type="entry name" value="OXIDASE/PEROXIDASE"/>
    <property type="match status" value="1"/>
</dbReference>
<dbReference type="SUPFAM" id="SSF48113">
    <property type="entry name" value="Heme-dependent peroxidases"/>
    <property type="match status" value="1"/>
</dbReference>
<gene>
    <name evidence="12" type="primary">cd</name>
</gene>
<evidence type="ECO:0000256" key="10">
    <source>
        <dbReference type="SAM" id="Phobius"/>
    </source>
</evidence>